<dbReference type="KEGG" id="scm:SCHCO_01352070"/>
<dbReference type="InParanoid" id="D8Q5V8"/>
<gene>
    <name evidence="2" type="ORF">SCHCODRAFT_235112</name>
</gene>
<dbReference type="VEuPathDB" id="FungiDB:SCHCODRAFT_01352070"/>
<protein>
    <submittedName>
        <fullName evidence="2">Uncharacterized protein</fullName>
    </submittedName>
</protein>
<accession>D8Q5V8</accession>
<proteinExistence type="predicted"/>
<evidence type="ECO:0000313" key="2">
    <source>
        <dbReference type="EMBL" id="EFI97035.1"/>
    </source>
</evidence>
<feature type="region of interest" description="Disordered" evidence="1">
    <location>
        <begin position="310"/>
        <end position="341"/>
    </location>
</feature>
<dbReference type="HOGENOM" id="CLU_612744_0_0_1"/>
<dbReference type="EMBL" id="GL377306">
    <property type="protein sequence ID" value="EFI97035.1"/>
    <property type="molecule type" value="Genomic_DNA"/>
</dbReference>
<dbReference type="RefSeq" id="XP_003031938.1">
    <property type="nucleotide sequence ID" value="XM_003031892.1"/>
</dbReference>
<keyword evidence="3" id="KW-1185">Reference proteome</keyword>
<dbReference type="AlphaFoldDB" id="D8Q5V8"/>
<dbReference type="GeneID" id="9590019"/>
<organism evidence="3">
    <name type="scientific">Schizophyllum commune (strain H4-8 / FGSC 9210)</name>
    <name type="common">Split gill fungus</name>
    <dbReference type="NCBI Taxonomy" id="578458"/>
    <lineage>
        <taxon>Eukaryota</taxon>
        <taxon>Fungi</taxon>
        <taxon>Dikarya</taxon>
        <taxon>Basidiomycota</taxon>
        <taxon>Agaricomycotina</taxon>
        <taxon>Agaricomycetes</taxon>
        <taxon>Agaricomycetidae</taxon>
        <taxon>Agaricales</taxon>
        <taxon>Schizophyllaceae</taxon>
        <taxon>Schizophyllum</taxon>
    </lineage>
</organism>
<name>D8Q5V8_SCHCM</name>
<sequence length="447" mass="48895">MASCASCRLVEYPRNALEIISCAIVTRVEEFCVIGGDVGPRARSLHAYMRIFSSETASKLREKSYTPALDGERRRLSVTFTPTSITPSPNLAHISGRRSCYATKHERLSIALIPGQYDTSALRTTTLSLELVVHSVPPGDAASCYARTMGSGATPLKSSVVFSRSTVMSFRTSALPLRYVRAPSRFPLSPASQFVHDADVRFALLKPPPLNFPRSWTRIRPDAIELLVLAMVAMSFGTLKSLQCADPARAMKSKTYATSLGTWPSDAWKASTDRISSSSVLISTYHEPSPVNASTPRAEIDHALNFDAYNQPSSSLTRRTRDSSNRARSARQLALDSASPPSLDSLRTGELMFSWVARMYMLKLRFRTLTIRLGFAVNAIPATTCHHVCESAVDSLHPGLPSHQLPVGRHGPLLFHDALVFPSGAHWTTRLGVIVIRPTPVGSSTLE</sequence>
<evidence type="ECO:0000256" key="1">
    <source>
        <dbReference type="SAM" id="MobiDB-lite"/>
    </source>
</evidence>
<evidence type="ECO:0000313" key="3">
    <source>
        <dbReference type="Proteomes" id="UP000007431"/>
    </source>
</evidence>
<reference evidence="2 3" key="1">
    <citation type="journal article" date="2010" name="Nat. Biotechnol.">
        <title>Genome sequence of the model mushroom Schizophyllum commune.</title>
        <authorList>
            <person name="Ohm R.A."/>
            <person name="de Jong J.F."/>
            <person name="Lugones L.G."/>
            <person name="Aerts A."/>
            <person name="Kothe E."/>
            <person name="Stajich J.E."/>
            <person name="de Vries R.P."/>
            <person name="Record E."/>
            <person name="Levasseur A."/>
            <person name="Baker S.E."/>
            <person name="Bartholomew K.A."/>
            <person name="Coutinho P.M."/>
            <person name="Erdmann S."/>
            <person name="Fowler T.J."/>
            <person name="Gathman A.C."/>
            <person name="Lombard V."/>
            <person name="Henrissat B."/>
            <person name="Knabe N."/>
            <person name="Kuees U."/>
            <person name="Lilly W.W."/>
            <person name="Lindquist E."/>
            <person name="Lucas S."/>
            <person name="Magnuson J.K."/>
            <person name="Piumi F."/>
            <person name="Raudaskoski M."/>
            <person name="Salamov A."/>
            <person name="Schmutz J."/>
            <person name="Schwarze F.W.M.R."/>
            <person name="vanKuyk P.A."/>
            <person name="Horton J.S."/>
            <person name="Grigoriev I.V."/>
            <person name="Woesten H.A.B."/>
        </authorList>
    </citation>
    <scope>NUCLEOTIDE SEQUENCE [LARGE SCALE GENOMIC DNA]</scope>
    <source>
        <strain evidence="3">H4-8 / FGSC 9210</strain>
    </source>
</reference>
<dbReference type="Proteomes" id="UP000007431">
    <property type="component" value="Unassembled WGS sequence"/>
</dbReference>